<keyword evidence="3" id="KW-1185">Reference proteome</keyword>
<dbReference type="STRING" id="35608.A0A2U1PDQ0"/>
<evidence type="ECO:0000313" key="3">
    <source>
        <dbReference type="Proteomes" id="UP000245207"/>
    </source>
</evidence>
<organism evidence="2 3">
    <name type="scientific">Artemisia annua</name>
    <name type="common">Sweet wormwood</name>
    <dbReference type="NCBI Taxonomy" id="35608"/>
    <lineage>
        <taxon>Eukaryota</taxon>
        <taxon>Viridiplantae</taxon>
        <taxon>Streptophyta</taxon>
        <taxon>Embryophyta</taxon>
        <taxon>Tracheophyta</taxon>
        <taxon>Spermatophyta</taxon>
        <taxon>Magnoliopsida</taxon>
        <taxon>eudicotyledons</taxon>
        <taxon>Gunneridae</taxon>
        <taxon>Pentapetalae</taxon>
        <taxon>asterids</taxon>
        <taxon>campanulids</taxon>
        <taxon>Asterales</taxon>
        <taxon>Asteraceae</taxon>
        <taxon>Asteroideae</taxon>
        <taxon>Anthemideae</taxon>
        <taxon>Artemisiinae</taxon>
        <taxon>Artemisia</taxon>
    </lineage>
</organism>
<dbReference type="Pfam" id="PF25372">
    <property type="entry name" value="DUF7885"/>
    <property type="match status" value="1"/>
</dbReference>
<dbReference type="AlphaFoldDB" id="A0A2U1PDQ0"/>
<proteinExistence type="predicted"/>
<dbReference type="OrthoDB" id="550575at2759"/>
<dbReference type="SUPFAM" id="SSF52047">
    <property type="entry name" value="RNI-like"/>
    <property type="match status" value="1"/>
</dbReference>
<sequence length="313" mass="34891">MLNRSFSQLESLSLFGCVDLSDSSLSSLLIKYGSKMHTLNLSFCSKVTDKGLSYVASCCPWLSSITLYRCHFTDYGLLMLTQSCKSLKHVDLSWCFKITDLGISYLNQNCLQLDTLRINGCNKILGESFLGFSPTLARLDASNTNLDSKAVVAALSGGGLRYLNISSPVFPNWGRELAHVGLGGLAANIRFLDFEKCSLVDDAIKKFSNGCPLLQEWNLSSCYRITFLGWGSIGLHCQNLEILHVNKCGRLCHRGLLALGNGCTRLSVLNMKYCNSIEPYWIDIFKEQRPDVQIRKEEASAKNINPPNWNFNI</sequence>
<dbReference type="InterPro" id="IPR032675">
    <property type="entry name" value="LRR_dom_sf"/>
</dbReference>
<reference evidence="2 3" key="1">
    <citation type="journal article" date="2018" name="Mol. Plant">
        <title>The genome of Artemisia annua provides insight into the evolution of Asteraceae family and artemisinin biosynthesis.</title>
        <authorList>
            <person name="Shen Q."/>
            <person name="Zhang L."/>
            <person name="Liao Z."/>
            <person name="Wang S."/>
            <person name="Yan T."/>
            <person name="Shi P."/>
            <person name="Liu M."/>
            <person name="Fu X."/>
            <person name="Pan Q."/>
            <person name="Wang Y."/>
            <person name="Lv Z."/>
            <person name="Lu X."/>
            <person name="Zhang F."/>
            <person name="Jiang W."/>
            <person name="Ma Y."/>
            <person name="Chen M."/>
            <person name="Hao X."/>
            <person name="Li L."/>
            <person name="Tang Y."/>
            <person name="Lv G."/>
            <person name="Zhou Y."/>
            <person name="Sun X."/>
            <person name="Brodelius P.E."/>
            <person name="Rose J.K.C."/>
            <person name="Tang K."/>
        </authorList>
    </citation>
    <scope>NUCLEOTIDE SEQUENCE [LARGE SCALE GENOMIC DNA]</scope>
    <source>
        <strain evidence="3">cv. Huhao1</strain>
        <tissue evidence="2">Leaf</tissue>
    </source>
</reference>
<dbReference type="GO" id="GO:0031146">
    <property type="term" value="P:SCF-dependent proteasomal ubiquitin-dependent protein catabolic process"/>
    <property type="evidence" value="ECO:0007669"/>
    <property type="project" value="TreeGrafter"/>
</dbReference>
<dbReference type="Gene3D" id="3.80.10.10">
    <property type="entry name" value="Ribonuclease Inhibitor"/>
    <property type="match status" value="1"/>
</dbReference>
<feature type="domain" description="F-box/LRR-repeat protein 15-like leucin rich repeat" evidence="1">
    <location>
        <begin position="7"/>
        <end position="129"/>
    </location>
</feature>
<name>A0A2U1PDQ0_ARTAN</name>
<dbReference type="PANTHER" id="PTHR13318">
    <property type="entry name" value="PARTNER OF PAIRED, ISOFORM B-RELATED"/>
    <property type="match status" value="1"/>
</dbReference>
<protein>
    <recommendedName>
        <fullName evidence="1">F-box/LRR-repeat protein 15-like leucin rich repeat domain-containing protein</fullName>
    </recommendedName>
</protein>
<dbReference type="InterPro" id="IPR057207">
    <property type="entry name" value="FBXL15_LRR"/>
</dbReference>
<evidence type="ECO:0000259" key="1">
    <source>
        <dbReference type="Pfam" id="PF25372"/>
    </source>
</evidence>
<accession>A0A2U1PDQ0</accession>
<dbReference type="EMBL" id="PKPP01001292">
    <property type="protein sequence ID" value="PWA83884.1"/>
    <property type="molecule type" value="Genomic_DNA"/>
</dbReference>
<comment type="caution">
    <text evidence="2">The sequence shown here is derived from an EMBL/GenBank/DDBJ whole genome shotgun (WGS) entry which is preliminary data.</text>
</comment>
<dbReference type="Proteomes" id="UP000245207">
    <property type="component" value="Unassembled WGS sequence"/>
</dbReference>
<gene>
    <name evidence="2" type="ORF">CTI12_AA158520</name>
</gene>
<dbReference type="SMART" id="SM00367">
    <property type="entry name" value="LRR_CC"/>
    <property type="match status" value="6"/>
</dbReference>
<dbReference type="InterPro" id="IPR006553">
    <property type="entry name" value="Leu-rich_rpt_Cys-con_subtyp"/>
</dbReference>
<dbReference type="GO" id="GO:0019005">
    <property type="term" value="C:SCF ubiquitin ligase complex"/>
    <property type="evidence" value="ECO:0007669"/>
    <property type="project" value="TreeGrafter"/>
</dbReference>
<evidence type="ECO:0000313" key="2">
    <source>
        <dbReference type="EMBL" id="PWA83884.1"/>
    </source>
</evidence>